<protein>
    <submittedName>
        <fullName evidence="1">Uncharacterized protein</fullName>
    </submittedName>
</protein>
<gene>
    <name evidence="1" type="ORF">M9Y10_042767</name>
</gene>
<comment type="caution">
    <text evidence="1">The sequence shown here is derived from an EMBL/GenBank/DDBJ whole genome shotgun (WGS) entry which is preliminary data.</text>
</comment>
<sequence length="263" mass="29958">MFLIPIYQTLNSHFPTDKKANFLPFNFTYDDFLKTPFNLHTDNLLKIETIPFTIFECEAGYLEQTYSCLSPVENINFKLFLKDGENFIKISDEFCSFCIVQNKLPRHPDRCRFKTLITFPDVGLYKVEMYINCHLALDYYVNSLKSGIITVADVYNGARDFITNEAAPALLNAVDETRQFVANDAVPTVVNAFDKAKLFVINVAVPAISNGAYVMKDFIVNDAIDIVKNDVVPALIDSVKNILNISPNLKDIINSLIRIFKYY</sequence>
<name>A0ABR2K0N6_9EUKA</name>
<keyword evidence="2" id="KW-1185">Reference proteome</keyword>
<proteinExistence type="predicted"/>
<dbReference type="EMBL" id="JAPFFF010000008">
    <property type="protein sequence ID" value="KAK8883670.1"/>
    <property type="molecule type" value="Genomic_DNA"/>
</dbReference>
<organism evidence="1 2">
    <name type="scientific">Tritrichomonas musculus</name>
    <dbReference type="NCBI Taxonomy" id="1915356"/>
    <lineage>
        <taxon>Eukaryota</taxon>
        <taxon>Metamonada</taxon>
        <taxon>Parabasalia</taxon>
        <taxon>Tritrichomonadida</taxon>
        <taxon>Tritrichomonadidae</taxon>
        <taxon>Tritrichomonas</taxon>
    </lineage>
</organism>
<reference evidence="1 2" key="1">
    <citation type="submission" date="2024-04" db="EMBL/GenBank/DDBJ databases">
        <title>Tritrichomonas musculus Genome.</title>
        <authorList>
            <person name="Alves-Ferreira E."/>
            <person name="Grigg M."/>
            <person name="Lorenzi H."/>
            <person name="Galac M."/>
        </authorList>
    </citation>
    <scope>NUCLEOTIDE SEQUENCE [LARGE SCALE GENOMIC DNA]</scope>
    <source>
        <strain evidence="1 2">EAF2021</strain>
    </source>
</reference>
<dbReference type="Proteomes" id="UP001470230">
    <property type="component" value="Unassembled WGS sequence"/>
</dbReference>
<accession>A0ABR2K0N6</accession>
<evidence type="ECO:0000313" key="2">
    <source>
        <dbReference type="Proteomes" id="UP001470230"/>
    </source>
</evidence>
<evidence type="ECO:0000313" key="1">
    <source>
        <dbReference type="EMBL" id="KAK8883670.1"/>
    </source>
</evidence>